<dbReference type="KEGG" id="cbei:LF65_01739"/>
<dbReference type="Proteomes" id="UP000031866">
    <property type="component" value="Chromosome"/>
</dbReference>
<evidence type="ECO:0000256" key="1">
    <source>
        <dbReference type="SAM" id="Phobius"/>
    </source>
</evidence>
<name>A0A0B5QKA1_CLOBE</name>
<proteinExistence type="predicted"/>
<dbReference type="EMBL" id="CP010086">
    <property type="protein sequence ID" value="AJG98342.1"/>
    <property type="molecule type" value="Genomic_DNA"/>
</dbReference>
<dbReference type="OrthoDB" id="1929760at2"/>
<dbReference type="RefSeq" id="WP_041895671.1">
    <property type="nucleotide sequence ID" value="NZ_CP010086.2"/>
</dbReference>
<organism evidence="3 4">
    <name type="scientific">Clostridium beijerinckii</name>
    <name type="common">Clostridium MP</name>
    <dbReference type="NCBI Taxonomy" id="1520"/>
    <lineage>
        <taxon>Bacteria</taxon>
        <taxon>Bacillati</taxon>
        <taxon>Bacillota</taxon>
        <taxon>Clostridia</taxon>
        <taxon>Eubacteriales</taxon>
        <taxon>Clostridiaceae</taxon>
        <taxon>Clostridium</taxon>
    </lineage>
</organism>
<feature type="transmembrane region" description="Helical" evidence="1">
    <location>
        <begin position="53"/>
        <end position="74"/>
    </location>
</feature>
<gene>
    <name evidence="3" type="ORF">LF65_01739</name>
</gene>
<evidence type="ECO:0000313" key="4">
    <source>
        <dbReference type="Proteomes" id="UP000031866"/>
    </source>
</evidence>
<sequence>MITFIKNYSLKNIKIKFLALYILNVTDIVFTILLLNTGFYVEANIFMLEVVKSPTISFLLKILAPAVLFVFIYFRMKDATNKQLKYCNYFINGSIIFYGLINTFHIIWFALLPIFIFIF</sequence>
<dbReference type="InterPro" id="IPR043717">
    <property type="entry name" value="DUF5658"/>
</dbReference>
<protein>
    <recommendedName>
        <fullName evidence="2">DUF5658 domain-containing protein</fullName>
    </recommendedName>
</protein>
<keyword evidence="1" id="KW-1133">Transmembrane helix</keyword>
<feature type="transmembrane region" description="Helical" evidence="1">
    <location>
        <begin position="95"/>
        <end position="118"/>
    </location>
</feature>
<evidence type="ECO:0000259" key="2">
    <source>
        <dbReference type="Pfam" id="PF18902"/>
    </source>
</evidence>
<keyword evidence="1" id="KW-0812">Transmembrane</keyword>
<evidence type="ECO:0000313" key="3">
    <source>
        <dbReference type="EMBL" id="AJG98342.1"/>
    </source>
</evidence>
<accession>A0A0B5QKA1</accession>
<dbReference type="AlphaFoldDB" id="A0A0B5QKA1"/>
<keyword evidence="1" id="KW-0472">Membrane</keyword>
<reference evidence="4" key="1">
    <citation type="submission" date="2014-12" db="EMBL/GenBank/DDBJ databases">
        <title>Genome sequence of Clostridium beijerinckii strain 59B.</title>
        <authorList>
            <person name="Little G.T."/>
            <person name="Minton N.P."/>
        </authorList>
    </citation>
    <scope>NUCLEOTIDE SEQUENCE [LARGE SCALE GENOMIC DNA]</scope>
    <source>
        <strain evidence="4">59B</strain>
    </source>
</reference>
<dbReference type="Pfam" id="PF18902">
    <property type="entry name" value="DUF5658"/>
    <property type="match status" value="1"/>
</dbReference>
<feature type="transmembrane region" description="Helical" evidence="1">
    <location>
        <begin position="21"/>
        <end position="41"/>
    </location>
</feature>
<feature type="domain" description="DUF5658" evidence="2">
    <location>
        <begin position="18"/>
        <end position="110"/>
    </location>
</feature>